<evidence type="ECO:0000259" key="1">
    <source>
        <dbReference type="Pfam" id="PF04015"/>
    </source>
</evidence>
<gene>
    <name evidence="2" type="ORF">WY13_02368</name>
</gene>
<dbReference type="Pfam" id="PF04015">
    <property type="entry name" value="DUF362"/>
    <property type="match status" value="2"/>
</dbReference>
<comment type="caution">
    <text evidence="2">The sequence shown here is derived from an EMBL/GenBank/DDBJ whole genome shotgun (WGS) entry which is preliminary data.</text>
</comment>
<dbReference type="AlphaFoldDB" id="A0A168NVS6"/>
<proteinExistence type="predicted"/>
<feature type="domain" description="DUF362" evidence="1">
    <location>
        <begin position="226"/>
        <end position="418"/>
    </location>
</feature>
<accession>A0A168NVS6</accession>
<dbReference type="EMBL" id="LITT01000023">
    <property type="protein sequence ID" value="OAA86973.1"/>
    <property type="molecule type" value="Genomic_DNA"/>
</dbReference>
<organism evidence="2 3">
    <name type="scientific">Clostridium ljungdahlii</name>
    <dbReference type="NCBI Taxonomy" id="1538"/>
    <lineage>
        <taxon>Bacteria</taxon>
        <taxon>Bacillati</taxon>
        <taxon>Bacillota</taxon>
        <taxon>Clostridia</taxon>
        <taxon>Eubacteriales</taxon>
        <taxon>Clostridiaceae</taxon>
        <taxon>Clostridium</taxon>
    </lineage>
</organism>
<dbReference type="OrthoDB" id="9794954at2"/>
<sequence length="479" mass="55186">MLRDEVSFVIEENVNYPDYKSYCSPSEKYPEYRYMDISKESNNVYKMIRKGFILLRLDKENIGTKEWNPLGSYIKKGDTVLIKPNWVLHVNNEPVFHDMECMVTHPSVIRCVIDYVLIALKGTGKIIVADAPIQKCHFEELQQQMHYAELWEYYHEKGIDISVIDLRDIVAAFSKNGTVSLENHKNPGMLVKLNELSEFENVDNDKISKMRITCYPTDALQSHHNAGKHEYMIAGEVLSADTIINLPKPKSHRKAGMTACAKNFVGICTNKEYLPHHTIGEKASGGDEYLNKNIFLKLASKALDNYNNAAYAQKKSVSYYHYKSFILNMLGHKLCNEKYSEGSWWGNDTIWRTIVDLNYIVKYADKNGVIQNTEQRKIFNICDMIVVGEKEGPMEPSPMKLGAIVMGDECAVVDRFICEIFGFSSEKVPYISYLLNKQNLTEEEIKINYKNKIFKFSEFKFNPKWHVIPTSGWLGHIEQ</sequence>
<feature type="domain" description="DUF362" evidence="1">
    <location>
        <begin position="80"/>
        <end position="161"/>
    </location>
</feature>
<dbReference type="Proteomes" id="UP000077407">
    <property type="component" value="Unassembled WGS sequence"/>
</dbReference>
<reference evidence="2 3" key="1">
    <citation type="journal article" date="2015" name="Biotechnol. Bioeng.">
        <title>Genome sequence and phenotypic characterization of Caulobacter segnis.</title>
        <authorList>
            <person name="Patel S."/>
            <person name="Fletcher B."/>
            <person name="Scott D.C."/>
            <person name="Ely B."/>
        </authorList>
    </citation>
    <scope>NUCLEOTIDE SEQUENCE [LARGE SCALE GENOMIC DNA]</scope>
    <source>
        <strain evidence="2 3">ERI-2</strain>
    </source>
</reference>
<evidence type="ECO:0000313" key="3">
    <source>
        <dbReference type="Proteomes" id="UP000077407"/>
    </source>
</evidence>
<evidence type="ECO:0000313" key="2">
    <source>
        <dbReference type="EMBL" id="OAA86973.1"/>
    </source>
</evidence>
<dbReference type="PATRIC" id="fig|1538.10.peg.1970"/>
<name>A0A168NVS6_9CLOT</name>
<dbReference type="RefSeq" id="WP_063555779.1">
    <property type="nucleotide sequence ID" value="NZ_LITT01000023.1"/>
</dbReference>
<dbReference type="InterPro" id="IPR007160">
    <property type="entry name" value="DUF362"/>
</dbReference>
<protein>
    <recommendedName>
        <fullName evidence="1">DUF362 domain-containing protein</fullName>
    </recommendedName>
</protein>